<feature type="transmembrane region" description="Helical" evidence="1">
    <location>
        <begin position="42"/>
        <end position="60"/>
    </location>
</feature>
<reference evidence="2" key="2">
    <citation type="journal article" date="2015" name="Data Brief">
        <title>Shoot transcriptome of the giant reed, Arundo donax.</title>
        <authorList>
            <person name="Barrero R.A."/>
            <person name="Guerrero F.D."/>
            <person name="Moolhuijzen P."/>
            <person name="Goolsby J.A."/>
            <person name="Tidwell J."/>
            <person name="Bellgard S.E."/>
            <person name="Bellgard M.I."/>
        </authorList>
    </citation>
    <scope>NUCLEOTIDE SEQUENCE</scope>
    <source>
        <tissue evidence="2">Shoot tissue taken approximately 20 cm above the soil surface</tissue>
    </source>
</reference>
<sequence>MSSNHSKLADINFSWRIVTKIITVCATGSYTVRSPVLLRDGYARYFILQLNVLCLIQLVLERR</sequence>
<dbReference type="EMBL" id="GBRH01219261">
    <property type="protein sequence ID" value="JAD78634.1"/>
    <property type="molecule type" value="Transcribed_RNA"/>
</dbReference>
<proteinExistence type="predicted"/>
<organism evidence="2">
    <name type="scientific">Arundo donax</name>
    <name type="common">Giant reed</name>
    <name type="synonym">Donax arundinaceus</name>
    <dbReference type="NCBI Taxonomy" id="35708"/>
    <lineage>
        <taxon>Eukaryota</taxon>
        <taxon>Viridiplantae</taxon>
        <taxon>Streptophyta</taxon>
        <taxon>Embryophyta</taxon>
        <taxon>Tracheophyta</taxon>
        <taxon>Spermatophyta</taxon>
        <taxon>Magnoliopsida</taxon>
        <taxon>Liliopsida</taxon>
        <taxon>Poales</taxon>
        <taxon>Poaceae</taxon>
        <taxon>PACMAD clade</taxon>
        <taxon>Arundinoideae</taxon>
        <taxon>Arundineae</taxon>
        <taxon>Arundo</taxon>
    </lineage>
</organism>
<protein>
    <submittedName>
        <fullName evidence="2">Uncharacterized protein</fullName>
    </submittedName>
</protein>
<keyword evidence="1" id="KW-0472">Membrane</keyword>
<evidence type="ECO:0000256" key="1">
    <source>
        <dbReference type="SAM" id="Phobius"/>
    </source>
</evidence>
<dbReference type="AlphaFoldDB" id="A0A0A9CQR0"/>
<reference evidence="2" key="1">
    <citation type="submission" date="2014-09" db="EMBL/GenBank/DDBJ databases">
        <authorList>
            <person name="Magalhaes I.L.F."/>
            <person name="Oliveira U."/>
            <person name="Santos F.R."/>
            <person name="Vidigal T.H.D.A."/>
            <person name="Brescovit A.D."/>
            <person name="Santos A.J."/>
        </authorList>
    </citation>
    <scope>NUCLEOTIDE SEQUENCE</scope>
    <source>
        <tissue evidence="2">Shoot tissue taken approximately 20 cm above the soil surface</tissue>
    </source>
</reference>
<name>A0A0A9CQR0_ARUDO</name>
<keyword evidence="1" id="KW-0812">Transmembrane</keyword>
<keyword evidence="1" id="KW-1133">Transmembrane helix</keyword>
<evidence type="ECO:0000313" key="2">
    <source>
        <dbReference type="EMBL" id="JAD78634.1"/>
    </source>
</evidence>
<accession>A0A0A9CQR0</accession>